<evidence type="ECO:0000259" key="2">
    <source>
        <dbReference type="Pfam" id="PF07859"/>
    </source>
</evidence>
<dbReference type="PANTHER" id="PTHR48081">
    <property type="entry name" value="AB HYDROLASE SUPERFAMILY PROTEIN C4A8.06C"/>
    <property type="match status" value="1"/>
</dbReference>
<keyword evidence="4" id="KW-1185">Reference proteome</keyword>
<dbReference type="EMBL" id="JARVKF010000068">
    <property type="protein sequence ID" value="KAK9423512.1"/>
    <property type="molecule type" value="Genomic_DNA"/>
</dbReference>
<dbReference type="InterPro" id="IPR050300">
    <property type="entry name" value="GDXG_lipolytic_enzyme"/>
</dbReference>
<dbReference type="Pfam" id="PF07859">
    <property type="entry name" value="Abhydrolase_3"/>
    <property type="match status" value="1"/>
</dbReference>
<comment type="caution">
    <text evidence="3">The sequence shown here is derived from an EMBL/GenBank/DDBJ whole genome shotgun (WGS) entry which is preliminary data.</text>
</comment>
<name>A0ABR2V9D3_9PEZI</name>
<dbReference type="Proteomes" id="UP001408356">
    <property type="component" value="Unassembled WGS sequence"/>
</dbReference>
<reference evidence="3 4" key="1">
    <citation type="journal article" date="2024" name="J. Plant Pathol.">
        <title>Sequence and assembly of the genome of Seiridium unicorne, isolate CBS 538.82, causal agent of cypress canker disease.</title>
        <authorList>
            <person name="Scali E."/>
            <person name="Rocca G.D."/>
            <person name="Danti R."/>
            <person name="Garbelotto M."/>
            <person name="Barberini S."/>
            <person name="Baroncelli R."/>
            <person name="Emiliani G."/>
        </authorList>
    </citation>
    <scope>NUCLEOTIDE SEQUENCE [LARGE SCALE GENOMIC DNA]</scope>
    <source>
        <strain evidence="3 4">BM-138-508</strain>
    </source>
</reference>
<evidence type="ECO:0000256" key="1">
    <source>
        <dbReference type="ARBA" id="ARBA00022801"/>
    </source>
</evidence>
<organism evidence="3 4">
    <name type="scientific">Seiridium unicorne</name>
    <dbReference type="NCBI Taxonomy" id="138068"/>
    <lineage>
        <taxon>Eukaryota</taxon>
        <taxon>Fungi</taxon>
        <taxon>Dikarya</taxon>
        <taxon>Ascomycota</taxon>
        <taxon>Pezizomycotina</taxon>
        <taxon>Sordariomycetes</taxon>
        <taxon>Xylariomycetidae</taxon>
        <taxon>Amphisphaeriales</taxon>
        <taxon>Sporocadaceae</taxon>
        <taxon>Seiridium</taxon>
    </lineage>
</organism>
<dbReference type="Gene3D" id="3.40.50.1820">
    <property type="entry name" value="alpha/beta hydrolase"/>
    <property type="match status" value="1"/>
</dbReference>
<evidence type="ECO:0000313" key="4">
    <source>
        <dbReference type="Proteomes" id="UP001408356"/>
    </source>
</evidence>
<dbReference type="PANTHER" id="PTHR48081:SF8">
    <property type="entry name" value="ALPHA_BETA HYDROLASE FOLD-3 DOMAIN-CONTAINING PROTEIN-RELATED"/>
    <property type="match status" value="1"/>
</dbReference>
<accession>A0ABR2V9D3</accession>
<feature type="domain" description="Alpha/beta hydrolase fold-3" evidence="2">
    <location>
        <begin position="87"/>
        <end position="297"/>
    </location>
</feature>
<dbReference type="InterPro" id="IPR029058">
    <property type="entry name" value="AB_hydrolase_fold"/>
</dbReference>
<protein>
    <submittedName>
        <fullName evidence="3">Triacylglycerol lipase</fullName>
    </submittedName>
</protein>
<keyword evidence="1" id="KW-0378">Hydrolase</keyword>
<dbReference type="InterPro" id="IPR013094">
    <property type="entry name" value="AB_hydrolase_3"/>
</dbReference>
<dbReference type="SUPFAM" id="SSF53474">
    <property type="entry name" value="alpha/beta-Hydrolases"/>
    <property type="match status" value="1"/>
</dbReference>
<sequence>MADLKYDPEFSQIIEPIAGQSPPVFDDPVAMRKAMETVLGQHFKEVPVPAGVVETAYEVESLDGTAISVRRFVPSALKNVTKPQRAVIYVHGGGLVLGSVELFKPEILKSAHDFEVQIFGVDYRLAPENPAPAAVEDTYAVIQWLQAHAEELNIDPARIGLWGMSAGGGVAAGTTLFARDKGLTHPLARLVLIYPMLDDRSTVEPSNPLTRRLYWADWQNKLGWNAYLGGREGDQRDDVSIYAAPGRAESLDGLPPTYIEVTGFDMFAGECLAFAGKLSKANNSVEFHLYPGLPHFFDGMAPMIRVTKEAMENRKRVLTDY</sequence>
<gene>
    <name evidence="3" type="ORF">SUNI508_03993</name>
</gene>
<evidence type="ECO:0000313" key="3">
    <source>
        <dbReference type="EMBL" id="KAK9423512.1"/>
    </source>
</evidence>
<proteinExistence type="predicted"/>